<dbReference type="Proteomes" id="UP001244341">
    <property type="component" value="Chromosome 5b"/>
</dbReference>
<keyword evidence="13" id="KW-1185">Reference proteome</keyword>
<comment type="subcellular location">
    <subcellularLocation>
        <location evidence="1">Mitochondrion membrane</location>
        <topology evidence="1">Multi-pass membrane protein</topology>
    </subcellularLocation>
</comment>
<dbReference type="PROSITE" id="PS50920">
    <property type="entry name" value="SOLCAR"/>
    <property type="match status" value="3"/>
</dbReference>
<feature type="repeat" description="Solcar" evidence="9">
    <location>
        <begin position="230"/>
        <end position="317"/>
    </location>
</feature>
<dbReference type="InterPro" id="IPR050567">
    <property type="entry name" value="Mitochondrial_Carrier"/>
</dbReference>
<reference evidence="12 13" key="1">
    <citation type="submission" date="2023-05" db="EMBL/GenBank/DDBJ databases">
        <title>A 100% complete, gapless, phased diploid assembly of the Scenedesmus obliquus UTEX 3031 genome.</title>
        <authorList>
            <person name="Biondi T.C."/>
            <person name="Hanschen E.R."/>
            <person name="Kwon T."/>
            <person name="Eng W."/>
            <person name="Kruse C.P.S."/>
            <person name="Koehler S.I."/>
            <person name="Kunde Y."/>
            <person name="Gleasner C.D."/>
            <person name="You Mak K.T."/>
            <person name="Polle J."/>
            <person name="Hovde B.T."/>
            <person name="Starkenburg S.R."/>
        </authorList>
    </citation>
    <scope>NUCLEOTIDE SEQUENCE [LARGE SCALE GENOMIC DNA]</scope>
    <source>
        <strain evidence="12 13">DOE0152z</strain>
    </source>
</reference>
<feature type="transmembrane region" description="Helical" evidence="11">
    <location>
        <begin position="205"/>
        <end position="221"/>
    </location>
</feature>
<keyword evidence="4 9" id="KW-0812">Transmembrane</keyword>
<dbReference type="SUPFAM" id="SSF103506">
    <property type="entry name" value="Mitochondrial carrier"/>
    <property type="match status" value="1"/>
</dbReference>
<dbReference type="EMBL" id="CP126212">
    <property type="protein sequence ID" value="WIA14232.1"/>
    <property type="molecule type" value="Genomic_DNA"/>
</dbReference>
<evidence type="ECO:0000256" key="9">
    <source>
        <dbReference type="PROSITE-ProRule" id="PRU00282"/>
    </source>
</evidence>
<organism evidence="12 13">
    <name type="scientific">Tetradesmus obliquus</name>
    <name type="common">Green alga</name>
    <name type="synonym">Acutodesmus obliquus</name>
    <dbReference type="NCBI Taxonomy" id="3088"/>
    <lineage>
        <taxon>Eukaryota</taxon>
        <taxon>Viridiplantae</taxon>
        <taxon>Chlorophyta</taxon>
        <taxon>core chlorophytes</taxon>
        <taxon>Chlorophyceae</taxon>
        <taxon>CS clade</taxon>
        <taxon>Sphaeropleales</taxon>
        <taxon>Scenedesmaceae</taxon>
        <taxon>Tetradesmus</taxon>
    </lineage>
</organism>
<evidence type="ECO:0000256" key="2">
    <source>
        <dbReference type="ARBA" id="ARBA00006375"/>
    </source>
</evidence>
<evidence type="ECO:0000256" key="8">
    <source>
        <dbReference type="ARBA" id="ARBA00023136"/>
    </source>
</evidence>
<dbReference type="Gene3D" id="1.50.40.10">
    <property type="entry name" value="Mitochondrial carrier domain"/>
    <property type="match status" value="1"/>
</dbReference>
<evidence type="ECO:0000313" key="12">
    <source>
        <dbReference type="EMBL" id="WIA14232.1"/>
    </source>
</evidence>
<comment type="similarity">
    <text evidence="2 10">Belongs to the mitochondrial carrier (TC 2.A.29) family.</text>
</comment>
<evidence type="ECO:0000256" key="6">
    <source>
        <dbReference type="ARBA" id="ARBA00022989"/>
    </source>
</evidence>
<dbReference type="PANTHER" id="PTHR45624">
    <property type="entry name" value="MITOCHONDRIAL BASIC AMINO ACIDS TRANSPORTER-RELATED"/>
    <property type="match status" value="1"/>
</dbReference>
<keyword evidence="5" id="KW-0677">Repeat</keyword>
<keyword evidence="3 10" id="KW-0813">Transport</keyword>
<dbReference type="Pfam" id="PF00153">
    <property type="entry name" value="Mito_carr"/>
    <property type="match status" value="3"/>
</dbReference>
<sequence>MEVEHTPPVHKRVLDILPGVSGGVARIMVGQPFDTIKTRLQVLGKGTIGAAGMPPEMVYNSGLDCVRKMMKSEGPFSLYKGTIAPLLGNMVLLGIHFPTFMKTRAYLEQGDAPGAFTPWKILAAGAAAGAAGSVVSTPTELIRTKMQMVRKNNILAQMKGAAAGGLNPEENYKGNWDCARKILRNHGLRGIYSGYMSTLLRDMQGYAWFFFGYEATVHYLAGPGKTKADLEYWQVMGAGVMAGFGLWGSMFPIDTIKSKIQADSLSKPQFNGTIDCLKRSLQVEGFAGLWRGVTPAMYRAIPVNAAIFLAVEGTRQLIAESEESVDAFVSKVKGTEVAAA</sequence>
<accession>A0ABY8TZ01</accession>
<evidence type="ECO:0000256" key="4">
    <source>
        <dbReference type="ARBA" id="ARBA00022692"/>
    </source>
</evidence>
<evidence type="ECO:0000313" key="13">
    <source>
        <dbReference type="Proteomes" id="UP001244341"/>
    </source>
</evidence>
<evidence type="ECO:0000256" key="7">
    <source>
        <dbReference type="ARBA" id="ARBA00023128"/>
    </source>
</evidence>
<name>A0ABY8TZ01_TETOB</name>
<evidence type="ECO:0000256" key="5">
    <source>
        <dbReference type="ARBA" id="ARBA00022737"/>
    </source>
</evidence>
<gene>
    <name evidence="12" type="ORF">OEZ85_002770</name>
</gene>
<dbReference type="PANTHER" id="PTHR45624:SF12">
    <property type="entry name" value="MITOCHONDRIAL ORNITHINE TRANSPORTER 1"/>
    <property type="match status" value="1"/>
</dbReference>
<feature type="repeat" description="Solcar" evidence="9">
    <location>
        <begin position="119"/>
        <end position="219"/>
    </location>
</feature>
<feature type="transmembrane region" description="Helical" evidence="11">
    <location>
        <begin position="233"/>
        <end position="253"/>
    </location>
</feature>
<dbReference type="InterPro" id="IPR023395">
    <property type="entry name" value="MCP_dom_sf"/>
</dbReference>
<evidence type="ECO:0000256" key="11">
    <source>
        <dbReference type="SAM" id="Phobius"/>
    </source>
</evidence>
<feature type="transmembrane region" description="Helical" evidence="11">
    <location>
        <begin position="121"/>
        <end position="142"/>
    </location>
</feature>
<evidence type="ECO:0000256" key="10">
    <source>
        <dbReference type="RuleBase" id="RU000488"/>
    </source>
</evidence>
<protein>
    <submittedName>
        <fullName evidence="12">Uncharacterized protein</fullName>
    </submittedName>
</protein>
<dbReference type="InterPro" id="IPR018108">
    <property type="entry name" value="MCP_transmembrane"/>
</dbReference>
<feature type="repeat" description="Solcar" evidence="9">
    <location>
        <begin position="10"/>
        <end position="106"/>
    </location>
</feature>
<evidence type="ECO:0000256" key="1">
    <source>
        <dbReference type="ARBA" id="ARBA00004225"/>
    </source>
</evidence>
<keyword evidence="6 11" id="KW-1133">Transmembrane helix</keyword>
<feature type="transmembrane region" description="Helical" evidence="11">
    <location>
        <begin position="77"/>
        <end position="101"/>
    </location>
</feature>
<keyword evidence="8 9" id="KW-0472">Membrane</keyword>
<keyword evidence="7" id="KW-0496">Mitochondrion</keyword>
<proteinExistence type="inferred from homology"/>
<evidence type="ECO:0000256" key="3">
    <source>
        <dbReference type="ARBA" id="ARBA00022448"/>
    </source>
</evidence>